<dbReference type="NCBIfam" id="NF011470">
    <property type="entry name" value="PRK14887.1"/>
    <property type="match status" value="1"/>
</dbReference>
<dbReference type="EMBL" id="JAOPKC010000004">
    <property type="protein sequence ID" value="MCU4717606.1"/>
    <property type="molecule type" value="Genomic_DNA"/>
</dbReference>
<keyword evidence="3" id="KW-1185">Reference proteome</keyword>
<gene>
    <name evidence="2" type="ORF">OB914_07775</name>
    <name evidence="1" type="ORF">OB916_05950</name>
</gene>
<evidence type="ECO:0000313" key="4">
    <source>
        <dbReference type="Proteomes" id="UP001209746"/>
    </source>
</evidence>
<evidence type="ECO:0000313" key="2">
    <source>
        <dbReference type="EMBL" id="MCU4726865.1"/>
    </source>
</evidence>
<protein>
    <submittedName>
        <fullName evidence="2">KEOPS complex subunit Pcc1</fullName>
    </submittedName>
</protein>
<evidence type="ECO:0000313" key="3">
    <source>
        <dbReference type="Proteomes" id="UP001208186"/>
    </source>
</evidence>
<reference evidence="2" key="1">
    <citation type="submission" date="2023-02" db="EMBL/GenBank/DDBJ databases">
        <title>Enrichment on poylsaccharides allowed isolation of novel metabolic and taxonomic groups of Haloarchaea.</title>
        <authorList>
            <person name="Sorokin D.Y."/>
            <person name="Elcheninov A.G."/>
            <person name="Khizhniak T.V."/>
            <person name="Kolganova T.V."/>
            <person name="Kublanov I.V."/>
        </authorList>
    </citation>
    <scope>NUCLEOTIDE SEQUENCE</scope>
    <source>
        <strain evidence="1 3">HArc-curdl5-1</strain>
        <strain evidence="2">HArc-curdl7</strain>
    </source>
</reference>
<accession>A0AAE3IAB7</accession>
<evidence type="ECO:0000313" key="1">
    <source>
        <dbReference type="EMBL" id="MCU4717606.1"/>
    </source>
</evidence>
<dbReference type="AlphaFoldDB" id="A0AAE3IAB7"/>
<sequence>MSRRDPGVTRELVVRTTHDDPEAIAASVRPDNTDEMSTDVHGQAIETEITRETTSGLHSTADDYVVNLHVAAQCTTNHDNHDNT</sequence>
<organism evidence="2 4">
    <name type="scientific">Halapricum hydrolyticum</name>
    <dbReference type="NCBI Taxonomy" id="2979991"/>
    <lineage>
        <taxon>Archaea</taxon>
        <taxon>Methanobacteriati</taxon>
        <taxon>Methanobacteriota</taxon>
        <taxon>Stenosarchaea group</taxon>
        <taxon>Halobacteria</taxon>
        <taxon>Halobacteriales</taxon>
        <taxon>Haloarculaceae</taxon>
        <taxon>Halapricum</taxon>
    </lineage>
</organism>
<dbReference type="RefSeq" id="WP_315908370.1">
    <property type="nucleotide sequence ID" value="NZ_JAOPKC010000004.1"/>
</dbReference>
<dbReference type="Proteomes" id="UP001208186">
    <property type="component" value="Unassembled WGS sequence"/>
</dbReference>
<comment type="caution">
    <text evidence="2">The sequence shown here is derived from an EMBL/GenBank/DDBJ whole genome shotgun (WGS) entry which is preliminary data.</text>
</comment>
<proteinExistence type="predicted"/>
<name>A0AAE3IAB7_9EURY</name>
<dbReference type="EMBL" id="JAOPKD010000005">
    <property type="protein sequence ID" value="MCU4726865.1"/>
    <property type="molecule type" value="Genomic_DNA"/>
</dbReference>
<dbReference type="Proteomes" id="UP001209746">
    <property type="component" value="Unassembled WGS sequence"/>
</dbReference>